<evidence type="ECO:0000313" key="2">
    <source>
        <dbReference type="EMBL" id="AUC23484.1"/>
    </source>
</evidence>
<accession>A0ABN5FA73</accession>
<evidence type="ECO:0000313" key="3">
    <source>
        <dbReference type="Proteomes" id="UP000232721"/>
    </source>
</evidence>
<evidence type="ECO:0000259" key="1">
    <source>
        <dbReference type="Pfam" id="PF16409"/>
    </source>
</evidence>
<name>A0ABN5FA73_9FLAO</name>
<dbReference type="InterPro" id="IPR032185">
    <property type="entry name" value="DUF5017"/>
</dbReference>
<organism evidence="2 3">
    <name type="scientific">Polaribacter sejongensis</name>
    <dbReference type="NCBI Taxonomy" id="985043"/>
    <lineage>
        <taxon>Bacteria</taxon>
        <taxon>Pseudomonadati</taxon>
        <taxon>Bacteroidota</taxon>
        <taxon>Flavobacteriia</taxon>
        <taxon>Flavobacteriales</taxon>
        <taxon>Flavobacteriaceae</taxon>
    </lineage>
</organism>
<proteinExistence type="predicted"/>
<gene>
    <name evidence="2" type="ORF">BTO15_15870</name>
</gene>
<dbReference type="Pfam" id="PF16409">
    <property type="entry name" value="DUF5017"/>
    <property type="match status" value="1"/>
</dbReference>
<dbReference type="Proteomes" id="UP000232721">
    <property type="component" value="Chromosome"/>
</dbReference>
<dbReference type="EMBL" id="CP019336">
    <property type="protein sequence ID" value="AUC23484.1"/>
    <property type="molecule type" value="Genomic_DNA"/>
</dbReference>
<protein>
    <recommendedName>
        <fullName evidence="1">DUF5017 domain-containing protein</fullName>
    </recommendedName>
</protein>
<feature type="domain" description="DUF5017" evidence="1">
    <location>
        <begin position="4"/>
        <end position="187"/>
    </location>
</feature>
<reference evidence="2 3" key="1">
    <citation type="submission" date="2017-02" db="EMBL/GenBank/DDBJ databases">
        <title>Trade-off between light-utilization and light-protection in marine flavobacteria.</title>
        <authorList>
            <person name="Kumagai Y."/>
            <person name="Yoshizawa S."/>
            <person name="Kogure K."/>
            <person name="Iwasaki W."/>
        </authorList>
    </citation>
    <scope>NUCLEOTIDE SEQUENCE [LARGE SCALE GENOMIC DNA]</scope>
    <source>
        <strain evidence="2 3">KCTC 23670</strain>
    </source>
</reference>
<sequence length="295" mass="33010">MFTSCEDFEEVKTPDFEVSVKQSIAVGEEVEFTIENAPNFLSFYSGEFGKEYQYRDRTNIEGTVNMSFDCAQNYQNGTSRSNPGLSIQYSSDYDGSGTAAAIAASNWTDISDKFILPTNRTYEWTNSGIGDITDLAAEGQSVYIAFKILAEGKTSEGNRQGEYRFNNFVIDLSVAGKTTTLPVTDLESTEWQTVNVQGSGDANTNEWIWWSNDFFRMNGTSADFTNEDWLITDKINLTAVLPDQAISLKSYSERLESFKHIYSEAGVYTVTFVGNNTTVYGNEEDVKELTIEVLE</sequence>
<keyword evidence="3" id="KW-1185">Reference proteome</keyword>